<dbReference type="Proteomes" id="UP000712713">
    <property type="component" value="Unassembled WGS sequence"/>
</dbReference>
<gene>
    <name evidence="3" type="ORF">K8V15_09800</name>
</gene>
<feature type="domain" description="N-acetyltransferase" evidence="2">
    <location>
        <begin position="8"/>
        <end position="172"/>
    </location>
</feature>
<reference evidence="3" key="2">
    <citation type="submission" date="2021-09" db="EMBL/GenBank/DDBJ databases">
        <authorList>
            <person name="Gilroy R."/>
        </authorList>
    </citation>
    <scope>NUCLEOTIDE SEQUENCE</scope>
    <source>
        <strain evidence="3">ChiGjej3B3-7470</strain>
    </source>
</reference>
<evidence type="ECO:0000256" key="1">
    <source>
        <dbReference type="SAM" id="MobiDB-lite"/>
    </source>
</evidence>
<evidence type="ECO:0000313" key="4">
    <source>
        <dbReference type="Proteomes" id="UP000712713"/>
    </source>
</evidence>
<dbReference type="GO" id="GO:0016747">
    <property type="term" value="F:acyltransferase activity, transferring groups other than amino-acyl groups"/>
    <property type="evidence" value="ECO:0007669"/>
    <property type="project" value="InterPro"/>
</dbReference>
<reference evidence="3" key="1">
    <citation type="journal article" date="2021" name="PeerJ">
        <title>Extensive microbial diversity within the chicken gut microbiome revealed by metagenomics and culture.</title>
        <authorList>
            <person name="Gilroy R."/>
            <person name="Ravi A."/>
            <person name="Getino M."/>
            <person name="Pursley I."/>
            <person name="Horton D.L."/>
            <person name="Alikhan N.F."/>
            <person name="Baker D."/>
            <person name="Gharbi K."/>
            <person name="Hall N."/>
            <person name="Watson M."/>
            <person name="Adriaenssens E.M."/>
            <person name="Foster-Nyarko E."/>
            <person name="Jarju S."/>
            <person name="Secka A."/>
            <person name="Antonio M."/>
            <person name="Oren A."/>
            <person name="Chaudhuri R.R."/>
            <person name="La Ragione R."/>
            <person name="Hildebrand F."/>
            <person name="Pallen M.J."/>
        </authorList>
    </citation>
    <scope>NUCLEOTIDE SEQUENCE</scope>
    <source>
        <strain evidence="3">ChiGjej3B3-7470</strain>
    </source>
</reference>
<proteinExistence type="predicted"/>
<evidence type="ECO:0000313" key="3">
    <source>
        <dbReference type="EMBL" id="HJE52246.1"/>
    </source>
</evidence>
<keyword evidence="3" id="KW-0808">Transferase</keyword>
<evidence type="ECO:0000259" key="2">
    <source>
        <dbReference type="PROSITE" id="PS51186"/>
    </source>
</evidence>
<dbReference type="CDD" id="cd04301">
    <property type="entry name" value="NAT_SF"/>
    <property type="match status" value="1"/>
</dbReference>
<dbReference type="PROSITE" id="PS51186">
    <property type="entry name" value="GNAT"/>
    <property type="match status" value="1"/>
</dbReference>
<dbReference type="SUPFAM" id="SSF89946">
    <property type="entry name" value="Hypothetical protein VC0424"/>
    <property type="match status" value="1"/>
</dbReference>
<dbReference type="PANTHER" id="PTHR39173:SF1">
    <property type="entry name" value="ACETYLTRANSFERASE"/>
    <property type="match status" value="1"/>
</dbReference>
<feature type="compositionally biased region" description="Low complexity" evidence="1">
    <location>
        <begin position="259"/>
        <end position="274"/>
    </location>
</feature>
<comment type="caution">
    <text evidence="3">The sequence shown here is derived from an EMBL/GenBank/DDBJ whole genome shotgun (WGS) entry which is preliminary data.</text>
</comment>
<dbReference type="PANTHER" id="PTHR39173">
    <property type="entry name" value="ACETYLTRANSFERASE"/>
    <property type="match status" value="1"/>
</dbReference>
<dbReference type="InterPro" id="IPR036701">
    <property type="entry name" value="RraB-like_sf"/>
</dbReference>
<dbReference type="InterPro" id="IPR000182">
    <property type="entry name" value="GNAT_dom"/>
</dbReference>
<dbReference type="SUPFAM" id="SSF55729">
    <property type="entry name" value="Acyl-CoA N-acyltransferases (Nat)"/>
    <property type="match status" value="1"/>
</dbReference>
<dbReference type="AlphaFoldDB" id="A0A921ERN2"/>
<dbReference type="Gene3D" id="3.30.70.970">
    <property type="entry name" value="RraB-like"/>
    <property type="match status" value="1"/>
</dbReference>
<dbReference type="Pfam" id="PF06877">
    <property type="entry name" value="RraB"/>
    <property type="match status" value="1"/>
</dbReference>
<accession>A0A921ERN2</accession>
<organism evidence="3 4">
    <name type="scientific">Tessaracoccus flavescens</name>
    <dbReference type="NCBI Taxonomy" id="399497"/>
    <lineage>
        <taxon>Bacteria</taxon>
        <taxon>Bacillati</taxon>
        <taxon>Actinomycetota</taxon>
        <taxon>Actinomycetes</taxon>
        <taxon>Propionibacteriales</taxon>
        <taxon>Propionibacteriaceae</taxon>
        <taxon>Tessaracoccus</taxon>
    </lineage>
</organism>
<dbReference type="Pfam" id="PF00583">
    <property type="entry name" value="Acetyltransf_1"/>
    <property type="match status" value="1"/>
</dbReference>
<sequence length="300" mass="32825">MDIIRPDDTYRESFLTAWDEFDAEGADAAEWMGAFGLTREQIASAEGFEALCAYHLRQETEADPGRVTATMLWAVEDGEWLGRVSIRHELTDFLRRVGGHIGYSVRPRARRRGIGGVLMQAGLNDLAARGVASALVTCDDDNVASYRIIESAGGLLEDVVEGKRRYWVPTGPAVAVEHLLILPELDDAEELADELAQEGFEVRVVREAAKTAEDDEDIEWAVHVVAPRPRSANDVKELRDRFTELAHGLDGWYDSLGQAAPDDSSATSDPAAATVPQVLPTEITGEASRQLRRLDGATPA</sequence>
<keyword evidence="3" id="KW-0012">Acyltransferase</keyword>
<feature type="region of interest" description="Disordered" evidence="1">
    <location>
        <begin position="254"/>
        <end position="300"/>
    </location>
</feature>
<dbReference type="EMBL" id="DYZF01000249">
    <property type="protein sequence ID" value="HJE52246.1"/>
    <property type="molecule type" value="Genomic_DNA"/>
</dbReference>
<name>A0A921ERN2_9ACTN</name>
<dbReference type="InterPro" id="IPR016181">
    <property type="entry name" value="Acyl_CoA_acyltransferase"/>
</dbReference>
<protein>
    <submittedName>
        <fullName evidence="3">GNAT family N-acetyltransferase</fullName>
        <ecNumber evidence="3">2.3.1.-</ecNumber>
    </submittedName>
</protein>
<dbReference type="Gene3D" id="3.40.630.30">
    <property type="match status" value="1"/>
</dbReference>
<dbReference type="InterPro" id="IPR009671">
    <property type="entry name" value="RraB_dom"/>
</dbReference>
<dbReference type="EC" id="2.3.1.-" evidence="3"/>